<protein>
    <submittedName>
        <fullName evidence="3">Uncharacterized protein</fullName>
    </submittedName>
</protein>
<dbReference type="Proteomes" id="UP000649617">
    <property type="component" value="Unassembled WGS sequence"/>
</dbReference>
<organism evidence="3 4">
    <name type="scientific">Symbiodinium pilosum</name>
    <name type="common">Dinoflagellate</name>
    <dbReference type="NCBI Taxonomy" id="2952"/>
    <lineage>
        <taxon>Eukaryota</taxon>
        <taxon>Sar</taxon>
        <taxon>Alveolata</taxon>
        <taxon>Dinophyceae</taxon>
        <taxon>Suessiales</taxon>
        <taxon>Symbiodiniaceae</taxon>
        <taxon>Symbiodinium</taxon>
    </lineage>
</organism>
<reference evidence="3" key="1">
    <citation type="submission" date="2021-02" db="EMBL/GenBank/DDBJ databases">
        <authorList>
            <person name="Dougan E. K."/>
            <person name="Rhodes N."/>
            <person name="Thang M."/>
            <person name="Chan C."/>
        </authorList>
    </citation>
    <scope>NUCLEOTIDE SEQUENCE</scope>
</reference>
<name>A0A812VW26_SYMPI</name>
<evidence type="ECO:0000313" key="4">
    <source>
        <dbReference type="Proteomes" id="UP000649617"/>
    </source>
</evidence>
<dbReference type="OrthoDB" id="447144at2759"/>
<sequence>MALIWLLLGLAVVGAVRDSDMQLESSDSHGHRGHRKSHHKAHHHHHHKHKDMHSDEAAEANEGFDSALPSALPTPPTPPARQAEPFAVGSLLTAHQHRQHRHHLASSDFSDSDACQEEVDLHQPQKLLEALRRCLEARKELSIKTQELLKEEKEGGKIYATEVTGIMNLIKKVQDANRMDEPWKKDHAQVLAQLLEQTGEAEKEAEAVWQEKPAEA</sequence>
<feature type="region of interest" description="Disordered" evidence="1">
    <location>
        <begin position="23"/>
        <end position="83"/>
    </location>
</feature>
<dbReference type="EMBL" id="CAJNIZ010043464">
    <property type="protein sequence ID" value="CAE7660876.1"/>
    <property type="molecule type" value="Genomic_DNA"/>
</dbReference>
<comment type="caution">
    <text evidence="3">The sequence shown here is derived from an EMBL/GenBank/DDBJ whole genome shotgun (WGS) entry which is preliminary data.</text>
</comment>
<feature type="signal peptide" evidence="2">
    <location>
        <begin position="1"/>
        <end position="15"/>
    </location>
</feature>
<gene>
    <name evidence="3" type="ORF">SPIL2461_LOCUS17924</name>
</gene>
<dbReference type="AlphaFoldDB" id="A0A812VW26"/>
<feature type="chain" id="PRO_5032551872" evidence="2">
    <location>
        <begin position="16"/>
        <end position="216"/>
    </location>
</feature>
<proteinExistence type="predicted"/>
<feature type="compositionally biased region" description="Basic residues" evidence="1">
    <location>
        <begin position="31"/>
        <end position="51"/>
    </location>
</feature>
<evidence type="ECO:0000256" key="2">
    <source>
        <dbReference type="SAM" id="SignalP"/>
    </source>
</evidence>
<keyword evidence="4" id="KW-1185">Reference proteome</keyword>
<keyword evidence="2" id="KW-0732">Signal</keyword>
<accession>A0A812VW26</accession>
<evidence type="ECO:0000313" key="3">
    <source>
        <dbReference type="EMBL" id="CAE7660876.1"/>
    </source>
</evidence>
<evidence type="ECO:0000256" key="1">
    <source>
        <dbReference type="SAM" id="MobiDB-lite"/>
    </source>
</evidence>